<accession>A0A1L3MLP1</accession>
<dbReference type="STRING" id="1547283.A9C19_00030"/>
<dbReference type="Proteomes" id="UP000181936">
    <property type="component" value="Chromosome"/>
</dbReference>
<dbReference type="AlphaFoldDB" id="A0A1L3MLP1"/>
<evidence type="ECO:0000313" key="1">
    <source>
        <dbReference type="EMBL" id="APH03268.1"/>
    </source>
</evidence>
<organism evidence="1 2">
    <name type="scientific">Bacillus weihaiensis</name>
    <dbReference type="NCBI Taxonomy" id="1547283"/>
    <lineage>
        <taxon>Bacteria</taxon>
        <taxon>Bacillati</taxon>
        <taxon>Bacillota</taxon>
        <taxon>Bacilli</taxon>
        <taxon>Bacillales</taxon>
        <taxon>Bacillaceae</taxon>
        <taxon>Bacillus</taxon>
    </lineage>
</organism>
<dbReference type="EMBL" id="CP016020">
    <property type="protein sequence ID" value="APH03268.1"/>
    <property type="molecule type" value="Genomic_DNA"/>
</dbReference>
<proteinExistence type="predicted"/>
<dbReference type="KEGG" id="bwh:A9C19_00030"/>
<sequence length="63" mass="7231">MDETVFVNGQRVHAKQRIHTGDEIVWPFMSMTLIEDDFIQVDSVSTVHTSLPVTKQPDSEMKK</sequence>
<evidence type="ECO:0000313" key="2">
    <source>
        <dbReference type="Proteomes" id="UP000181936"/>
    </source>
</evidence>
<protein>
    <submittedName>
        <fullName evidence="1">Uncharacterized protein</fullName>
    </submittedName>
</protein>
<name>A0A1L3MLP1_9BACI</name>
<gene>
    <name evidence="1" type="ORF">A9C19_00030</name>
</gene>
<reference evidence="1 2" key="1">
    <citation type="journal article" date="2016" name="Sci. Rep.">
        <title>Complete genome sequence and transcriptomic analysis of a novel marine strain Bacillus weihaiensis reveals the mechanism of brown algae degradation.</title>
        <authorList>
            <person name="Zhu Y."/>
            <person name="Chen P."/>
            <person name="Bao Y."/>
            <person name="Men Y."/>
            <person name="Zeng Y."/>
            <person name="Yang J."/>
            <person name="Sun J."/>
            <person name="Sun Y."/>
        </authorList>
    </citation>
    <scope>NUCLEOTIDE SEQUENCE [LARGE SCALE GENOMIC DNA]</scope>
    <source>
        <strain evidence="1 2">Alg07</strain>
    </source>
</reference>
<keyword evidence="2" id="KW-1185">Reference proteome</keyword>